<dbReference type="AlphaFoldDB" id="A0A8J2PPL5"/>
<keyword evidence="3" id="KW-0378">Hydrolase</keyword>
<evidence type="ECO:0000256" key="2">
    <source>
        <dbReference type="ARBA" id="ARBA00022487"/>
    </source>
</evidence>
<evidence type="ECO:0000313" key="6">
    <source>
        <dbReference type="EMBL" id="CAG7822506.1"/>
    </source>
</evidence>
<organism evidence="6 7">
    <name type="scientific">Allacma fusca</name>
    <dbReference type="NCBI Taxonomy" id="39272"/>
    <lineage>
        <taxon>Eukaryota</taxon>
        <taxon>Metazoa</taxon>
        <taxon>Ecdysozoa</taxon>
        <taxon>Arthropoda</taxon>
        <taxon>Hexapoda</taxon>
        <taxon>Collembola</taxon>
        <taxon>Symphypleona</taxon>
        <taxon>Sminthuridae</taxon>
        <taxon>Allacma</taxon>
    </lineage>
</organism>
<protein>
    <recommendedName>
        <fullName evidence="5">Carboxylesterase type B domain-containing protein</fullName>
    </recommendedName>
</protein>
<keyword evidence="2" id="KW-0719">Serine esterase</keyword>
<sequence>PAILKEPMEDEYDATTEPPICPQIPEGVTNFAGQEDCLYLSVSKPDESQCRSQLENGKLLPVLFWIHQGGFANGNGSFYRGTYLLDDCIVLVTINYRLGALGFLTTEDNAIPGNL</sequence>
<feature type="non-terminal residue" evidence="6">
    <location>
        <position position="115"/>
    </location>
</feature>
<comment type="similarity">
    <text evidence="1">Belongs to the type-B carboxylesterase/lipase family.</text>
</comment>
<dbReference type="PANTHER" id="PTHR43142:SF1">
    <property type="entry name" value="CARBOXYLIC ESTER HYDROLASE"/>
    <property type="match status" value="1"/>
</dbReference>
<dbReference type="EMBL" id="CAJVCH010526555">
    <property type="protein sequence ID" value="CAG7822506.1"/>
    <property type="molecule type" value="Genomic_DNA"/>
</dbReference>
<name>A0A8J2PPL5_9HEXA</name>
<feature type="domain" description="Carboxylesterase type B" evidence="5">
    <location>
        <begin position="5"/>
        <end position="115"/>
    </location>
</feature>
<dbReference type="Pfam" id="PF00135">
    <property type="entry name" value="COesterase"/>
    <property type="match status" value="1"/>
</dbReference>
<dbReference type="OrthoDB" id="19653at2759"/>
<evidence type="ECO:0000256" key="4">
    <source>
        <dbReference type="ARBA" id="ARBA00023180"/>
    </source>
</evidence>
<gene>
    <name evidence="6" type="ORF">AFUS01_LOCUS32775</name>
</gene>
<keyword evidence="7" id="KW-1185">Reference proteome</keyword>
<reference evidence="6" key="1">
    <citation type="submission" date="2021-06" db="EMBL/GenBank/DDBJ databases">
        <authorList>
            <person name="Hodson N. C."/>
            <person name="Mongue J. A."/>
            <person name="Jaron S. K."/>
        </authorList>
    </citation>
    <scope>NUCLEOTIDE SEQUENCE</scope>
</reference>
<comment type="caution">
    <text evidence="6">The sequence shown here is derived from an EMBL/GenBank/DDBJ whole genome shotgun (WGS) entry which is preliminary data.</text>
</comment>
<dbReference type="PANTHER" id="PTHR43142">
    <property type="entry name" value="CARBOXYLIC ESTER HYDROLASE"/>
    <property type="match status" value="1"/>
</dbReference>
<evidence type="ECO:0000256" key="3">
    <source>
        <dbReference type="ARBA" id="ARBA00022801"/>
    </source>
</evidence>
<evidence type="ECO:0000313" key="7">
    <source>
        <dbReference type="Proteomes" id="UP000708208"/>
    </source>
</evidence>
<dbReference type="InterPro" id="IPR002018">
    <property type="entry name" value="CarbesteraseB"/>
</dbReference>
<keyword evidence="4" id="KW-0325">Glycoprotein</keyword>
<proteinExistence type="inferred from homology"/>
<accession>A0A8J2PPL5</accession>
<dbReference type="Proteomes" id="UP000708208">
    <property type="component" value="Unassembled WGS sequence"/>
</dbReference>
<feature type="non-terminal residue" evidence="6">
    <location>
        <position position="1"/>
    </location>
</feature>
<evidence type="ECO:0000256" key="1">
    <source>
        <dbReference type="ARBA" id="ARBA00005964"/>
    </source>
</evidence>
<dbReference type="GO" id="GO:0052689">
    <property type="term" value="F:carboxylic ester hydrolase activity"/>
    <property type="evidence" value="ECO:0007669"/>
    <property type="project" value="UniProtKB-KW"/>
</dbReference>
<evidence type="ECO:0000259" key="5">
    <source>
        <dbReference type="Pfam" id="PF00135"/>
    </source>
</evidence>